<feature type="transmembrane region" description="Helical" evidence="6">
    <location>
        <begin position="382"/>
        <end position="401"/>
    </location>
</feature>
<evidence type="ECO:0000256" key="5">
    <source>
        <dbReference type="SAM" id="MobiDB-lite"/>
    </source>
</evidence>
<accession>A0A3E2GYT6</accession>
<feature type="transmembrane region" description="Helical" evidence="6">
    <location>
        <begin position="522"/>
        <end position="540"/>
    </location>
</feature>
<keyword evidence="9" id="KW-1185">Reference proteome</keyword>
<evidence type="ECO:0000256" key="3">
    <source>
        <dbReference type="ARBA" id="ARBA00022989"/>
    </source>
</evidence>
<feature type="transmembrane region" description="Helical" evidence="6">
    <location>
        <begin position="442"/>
        <end position="467"/>
    </location>
</feature>
<dbReference type="PANTHER" id="PTHR23501:SF87">
    <property type="entry name" value="SIDEROPHORE IRON TRANSPORTER 2"/>
    <property type="match status" value="1"/>
</dbReference>
<comment type="subcellular location">
    <subcellularLocation>
        <location evidence="1">Membrane</location>
        <topology evidence="1">Multi-pass membrane protein</topology>
    </subcellularLocation>
</comment>
<dbReference type="SUPFAM" id="SSF103473">
    <property type="entry name" value="MFS general substrate transporter"/>
    <property type="match status" value="1"/>
</dbReference>
<name>A0A3E2GYT6_SCYLI</name>
<comment type="caution">
    <text evidence="8">The sequence shown here is derived from an EMBL/GenBank/DDBJ whole genome shotgun (WGS) entry which is preliminary data.</text>
</comment>
<feature type="transmembrane region" description="Helical" evidence="6">
    <location>
        <begin position="354"/>
        <end position="375"/>
    </location>
</feature>
<evidence type="ECO:0000313" key="8">
    <source>
        <dbReference type="EMBL" id="RFU25913.1"/>
    </source>
</evidence>
<proteinExistence type="predicted"/>
<dbReference type="EMBL" id="NCSJ02000296">
    <property type="protein sequence ID" value="RFU25913.1"/>
    <property type="molecule type" value="Genomic_DNA"/>
</dbReference>
<feature type="transmembrane region" description="Helical" evidence="6">
    <location>
        <begin position="43"/>
        <end position="66"/>
    </location>
</feature>
<gene>
    <name evidence="8" type="ORF">B7463_g10422</name>
</gene>
<dbReference type="OrthoDB" id="2241241at2759"/>
<feature type="transmembrane region" description="Helical" evidence="6">
    <location>
        <begin position="242"/>
        <end position="263"/>
    </location>
</feature>
<reference evidence="8 9" key="1">
    <citation type="submission" date="2018-05" db="EMBL/GenBank/DDBJ databases">
        <title>Draft genome sequence of Scytalidium lignicola DSM 105466, a ubiquitous saprotrophic fungus.</title>
        <authorList>
            <person name="Buettner E."/>
            <person name="Gebauer A.M."/>
            <person name="Hofrichter M."/>
            <person name="Liers C."/>
            <person name="Kellner H."/>
        </authorList>
    </citation>
    <scope>NUCLEOTIDE SEQUENCE [LARGE SCALE GENOMIC DNA]</scope>
    <source>
        <strain evidence="8 9">DSM 105466</strain>
    </source>
</reference>
<dbReference type="Gene3D" id="1.20.1250.20">
    <property type="entry name" value="MFS general substrate transporter like domains"/>
    <property type="match status" value="2"/>
</dbReference>
<protein>
    <recommendedName>
        <fullName evidence="7">Major facilitator superfamily (MFS) profile domain-containing protein</fullName>
    </recommendedName>
</protein>
<evidence type="ECO:0000313" key="9">
    <source>
        <dbReference type="Proteomes" id="UP000258309"/>
    </source>
</evidence>
<evidence type="ECO:0000256" key="2">
    <source>
        <dbReference type="ARBA" id="ARBA00022692"/>
    </source>
</evidence>
<feature type="transmembrane region" description="Helical" evidence="6">
    <location>
        <begin position="275"/>
        <end position="295"/>
    </location>
</feature>
<dbReference type="Pfam" id="PF07690">
    <property type="entry name" value="MFS_1"/>
    <property type="match status" value="2"/>
</dbReference>
<organism evidence="8 9">
    <name type="scientific">Scytalidium lignicola</name>
    <name type="common">Hyphomycete</name>
    <dbReference type="NCBI Taxonomy" id="5539"/>
    <lineage>
        <taxon>Eukaryota</taxon>
        <taxon>Fungi</taxon>
        <taxon>Dikarya</taxon>
        <taxon>Ascomycota</taxon>
        <taxon>Pezizomycotina</taxon>
        <taxon>Leotiomycetes</taxon>
        <taxon>Leotiomycetes incertae sedis</taxon>
        <taxon>Scytalidium</taxon>
    </lineage>
</organism>
<feature type="non-terminal residue" evidence="8">
    <location>
        <position position="1"/>
    </location>
</feature>
<feature type="transmembrane region" description="Helical" evidence="6">
    <location>
        <begin position="169"/>
        <end position="189"/>
    </location>
</feature>
<evidence type="ECO:0000256" key="4">
    <source>
        <dbReference type="ARBA" id="ARBA00023136"/>
    </source>
</evidence>
<feature type="compositionally biased region" description="Polar residues" evidence="5">
    <location>
        <begin position="1"/>
        <end position="12"/>
    </location>
</feature>
<keyword evidence="4 6" id="KW-0472">Membrane</keyword>
<dbReference type="GO" id="GO:0005886">
    <property type="term" value="C:plasma membrane"/>
    <property type="evidence" value="ECO:0007669"/>
    <property type="project" value="TreeGrafter"/>
</dbReference>
<feature type="transmembrane region" description="Helical" evidence="6">
    <location>
        <begin position="407"/>
        <end position="430"/>
    </location>
</feature>
<sequence length="590" mass="63754">MTASDTNMNSKEPQVHAAQEGPDDHLPSTGPVFKASKKEKWGIWISFALLCYIQSLCSFTLGVYLITAAEVFNGLTQYNTVTVVQAVIYGVANVAFAKIADVFGRPMVLAGSILFFALGTIVLSSANFISSLSAGMIFYSIGNTGINFAVNLVLADLVPADWRCTANNLTMLPFVLNFAVGPRITAALVPHQWRWGIGMFAILMPATTIPIAFFMYRIERKAGRIGTRKLSRAMLHNGMKQIDLIGLFLLMIGFGLLLLPLTIADQAPKGYKSGYIIAMFVLGGVSLIVFPFVEARIPKPAIDIPRLLRLHAPKDLFVATFVNMMDAISVMISYAPAYNWVIITFGWSVQNATYFLQAGSLSVVIFGIVGGLIATRTKRYKWLAVFGSALRLLALGLMYRYRGPESTAFQVVFPQVLQGIGGAVMTANLQVAVQIAVPHADVAMVTGIFLMCVGVADGVGSAIAGALQQNLLHSLQDHLKGTNETVIATIYAQGPLALADYPLGSDVREETVAAWTDNTHQILTAAIVVAAVGLLSSLLLEDHLLPEKHNRVTSEEVGLMLPTVYNDVKEPGLELDSPPGDEEARQQVMA</sequence>
<evidence type="ECO:0000256" key="1">
    <source>
        <dbReference type="ARBA" id="ARBA00004141"/>
    </source>
</evidence>
<dbReference type="InterPro" id="IPR036259">
    <property type="entry name" value="MFS_trans_sf"/>
</dbReference>
<dbReference type="GO" id="GO:0022857">
    <property type="term" value="F:transmembrane transporter activity"/>
    <property type="evidence" value="ECO:0007669"/>
    <property type="project" value="InterPro"/>
</dbReference>
<feature type="region of interest" description="Disordered" evidence="5">
    <location>
        <begin position="570"/>
        <end position="590"/>
    </location>
</feature>
<dbReference type="Proteomes" id="UP000258309">
    <property type="component" value="Unassembled WGS sequence"/>
</dbReference>
<evidence type="ECO:0000256" key="6">
    <source>
        <dbReference type="SAM" id="Phobius"/>
    </source>
</evidence>
<dbReference type="PANTHER" id="PTHR23501">
    <property type="entry name" value="MAJOR FACILITATOR SUPERFAMILY"/>
    <property type="match status" value="1"/>
</dbReference>
<evidence type="ECO:0000259" key="7">
    <source>
        <dbReference type="PROSITE" id="PS50850"/>
    </source>
</evidence>
<feature type="non-terminal residue" evidence="8">
    <location>
        <position position="590"/>
    </location>
</feature>
<keyword evidence="2 6" id="KW-0812">Transmembrane</keyword>
<feature type="transmembrane region" description="Helical" evidence="6">
    <location>
        <begin position="78"/>
        <end position="96"/>
    </location>
</feature>
<keyword evidence="3 6" id="KW-1133">Transmembrane helix</keyword>
<feature type="domain" description="Major facilitator superfamily (MFS) profile" evidence="7">
    <location>
        <begin position="43"/>
        <end position="549"/>
    </location>
</feature>
<dbReference type="OMA" id="NDYMHIL"/>
<feature type="region of interest" description="Disordered" evidence="5">
    <location>
        <begin position="1"/>
        <end position="29"/>
    </location>
</feature>
<feature type="transmembrane region" description="Helical" evidence="6">
    <location>
        <begin position="195"/>
        <end position="216"/>
    </location>
</feature>
<feature type="transmembrane region" description="Helical" evidence="6">
    <location>
        <begin position="136"/>
        <end position="157"/>
    </location>
</feature>
<dbReference type="PROSITE" id="PS50850">
    <property type="entry name" value="MFS"/>
    <property type="match status" value="1"/>
</dbReference>
<dbReference type="InterPro" id="IPR020846">
    <property type="entry name" value="MFS_dom"/>
</dbReference>
<feature type="transmembrane region" description="Helical" evidence="6">
    <location>
        <begin position="108"/>
        <end position="130"/>
    </location>
</feature>
<dbReference type="AlphaFoldDB" id="A0A3E2GYT6"/>
<dbReference type="InterPro" id="IPR011701">
    <property type="entry name" value="MFS"/>
</dbReference>
<feature type="transmembrane region" description="Helical" evidence="6">
    <location>
        <begin position="316"/>
        <end position="334"/>
    </location>
</feature>